<evidence type="ECO:0000256" key="3">
    <source>
        <dbReference type="SAM" id="MobiDB-lite"/>
    </source>
</evidence>
<evidence type="ECO:0000256" key="2">
    <source>
        <dbReference type="ARBA" id="ARBA00023031"/>
    </source>
</evidence>
<protein>
    <submittedName>
        <fullName evidence="4">p32</fullName>
    </submittedName>
</protein>
<keyword evidence="1" id="KW-0813">Transport</keyword>
<sequence length="299" mass="32089">MSQVVKGSDLSSLLSDLYGEVTHRELQSMGLGTLVRSVVDEPHAVTLLVPPKTRSLWKGLFSRDPFVSRSTGYVYVPCVVRVFVPHVELGSPGFVTFHLSDSGLAGLTALKDQQVSVTLGGGPQIIAFYPSYSLPLCDVGTGHEKHGGRTFVIVSASTGASVASGNSAFSTFDLWTPQFSARTTSCVARPAQALRITVGRVKQAFNSVLTPSLYASAVMTAEHFSEGDSPVSENVSLSKVTSVRRNHHLYVRPPALPEDHGVFSESTSPRKPHKPDRGARRVSSRLDPTLGVLEVSESD</sequence>
<feature type="region of interest" description="Disordered" evidence="3">
    <location>
        <begin position="254"/>
        <end position="299"/>
    </location>
</feature>
<dbReference type="Pfam" id="PF00803">
    <property type="entry name" value="3A"/>
    <property type="match status" value="1"/>
</dbReference>
<accession>C7T502</accession>
<dbReference type="GO" id="GO:0046740">
    <property type="term" value="P:transport of virus in host, cell to cell"/>
    <property type="evidence" value="ECO:0007669"/>
    <property type="project" value="UniProtKB-KW"/>
</dbReference>
<name>C7T502_9VIRU</name>
<evidence type="ECO:0000313" key="4">
    <source>
        <dbReference type="EMBL" id="ACT67472.1"/>
    </source>
</evidence>
<reference evidence="4" key="1">
    <citation type="journal article" date="2009" name="J. Gen. Virol.">
        <title>A novel plant virus with unique properties infecting Japanese holly fern.</title>
        <authorList>
            <person name="Valverde R.A."/>
            <person name="Sabanadzovic S."/>
        </authorList>
    </citation>
    <scope>NUCLEOTIDE SEQUENCE</scope>
    <source>
        <strain evidence="4">JM</strain>
    </source>
</reference>
<dbReference type="InterPro" id="IPR000603">
    <property type="entry name" value="MPV"/>
</dbReference>
<organism evidence="4">
    <name type="scientific">Japanese holly fern mottle virus</name>
    <dbReference type="NCBI Taxonomy" id="659660"/>
    <lineage>
        <taxon>Viruses</taxon>
        <taxon>Riboviria</taxon>
        <taxon>Orthornavirae</taxon>
        <taxon>Kitrinoviricota</taxon>
        <taxon>Alsuviricetes</taxon>
        <taxon>Martellivirales</taxon>
        <taxon>Mayoviridae</taxon>
        <taxon>Pteridovirus</taxon>
        <taxon>Pteridovirus filicis</taxon>
    </lineage>
</organism>
<evidence type="ECO:0000256" key="1">
    <source>
        <dbReference type="ARBA" id="ARBA00022448"/>
    </source>
</evidence>
<keyword evidence="2" id="KW-0916">Viral movement protein</keyword>
<dbReference type="EMBL" id="FJ907330">
    <property type="protein sequence ID" value="ACT67472.1"/>
    <property type="molecule type" value="Genomic_RNA"/>
</dbReference>
<proteinExistence type="predicted"/>